<comment type="similarity">
    <text evidence="1">Belongs to the short-chain dehydrogenases/reductases (SDR) family.</text>
</comment>
<evidence type="ECO:0000256" key="1">
    <source>
        <dbReference type="ARBA" id="ARBA00006484"/>
    </source>
</evidence>
<dbReference type="EMBL" id="CAFBMH010000197">
    <property type="protein sequence ID" value="CAB4937898.1"/>
    <property type="molecule type" value="Genomic_DNA"/>
</dbReference>
<dbReference type="CDD" id="cd05233">
    <property type="entry name" value="SDR_c"/>
    <property type="match status" value="1"/>
</dbReference>
<dbReference type="EMBL" id="CAEZYR010000095">
    <property type="protein sequence ID" value="CAB4758378.1"/>
    <property type="molecule type" value="Genomic_DNA"/>
</dbReference>
<feature type="region of interest" description="Disordered" evidence="3">
    <location>
        <begin position="198"/>
        <end position="217"/>
    </location>
</feature>
<organism evidence="7">
    <name type="scientific">freshwater metagenome</name>
    <dbReference type="NCBI Taxonomy" id="449393"/>
    <lineage>
        <taxon>unclassified sequences</taxon>
        <taxon>metagenomes</taxon>
        <taxon>ecological metagenomes</taxon>
    </lineage>
</organism>
<dbReference type="SUPFAM" id="SSF51735">
    <property type="entry name" value="NAD(P)-binding Rossmann-fold domains"/>
    <property type="match status" value="1"/>
</dbReference>
<sequence length="289" mass="30489">MDSLVGKTAVITGGASGMGRAFADRLARAGMNIVVADIESPPLDIAVTELQAHGTQVLGVRCDVSDAASVQALAARAFETFGNVHVVCLNAGVAGGNGPIETLTEADWTWTLGVNLFGIIHGIAAFLPHIKAHDDGHIVITASIAGLTSFPGAAPYNTSKHAAIAVAETMFSELRDAGSSVGVSCLCPGIVRTRIIESDRNRPEATRRPGVPAAPTPEQLNVHRAVLDIFEQAKPPAEVADLVHDAIVAKQFWVFTDEVYTPAIHERLDSIRARTDPPAHGSLVEVYLR</sequence>
<evidence type="ECO:0000313" key="8">
    <source>
        <dbReference type="EMBL" id="CAB5024376.1"/>
    </source>
</evidence>
<evidence type="ECO:0000313" key="6">
    <source>
        <dbReference type="EMBL" id="CAB4822472.1"/>
    </source>
</evidence>
<dbReference type="GO" id="GO:0016020">
    <property type="term" value="C:membrane"/>
    <property type="evidence" value="ECO:0007669"/>
    <property type="project" value="TreeGrafter"/>
</dbReference>
<dbReference type="PRINTS" id="PR00081">
    <property type="entry name" value="GDHRDH"/>
</dbReference>
<evidence type="ECO:0000313" key="7">
    <source>
        <dbReference type="EMBL" id="CAB4937898.1"/>
    </source>
</evidence>
<dbReference type="GO" id="GO:0016491">
    <property type="term" value="F:oxidoreductase activity"/>
    <property type="evidence" value="ECO:0007669"/>
    <property type="project" value="UniProtKB-KW"/>
</dbReference>
<dbReference type="SMART" id="SM00822">
    <property type="entry name" value="PKS_KR"/>
    <property type="match status" value="1"/>
</dbReference>
<dbReference type="PANTHER" id="PTHR44196:SF1">
    <property type="entry name" value="DEHYDROGENASE_REDUCTASE SDR FAMILY MEMBER 7B"/>
    <property type="match status" value="1"/>
</dbReference>
<evidence type="ECO:0000313" key="5">
    <source>
        <dbReference type="EMBL" id="CAB4758378.1"/>
    </source>
</evidence>
<dbReference type="Gene3D" id="3.40.50.720">
    <property type="entry name" value="NAD(P)-binding Rossmann-like Domain"/>
    <property type="match status" value="1"/>
</dbReference>
<dbReference type="AlphaFoldDB" id="A0A6J7J3H3"/>
<proteinExistence type="inferred from homology"/>
<feature type="domain" description="Ketoreductase" evidence="4">
    <location>
        <begin position="7"/>
        <end position="194"/>
    </location>
</feature>
<protein>
    <submittedName>
        <fullName evidence="7">Unannotated protein</fullName>
    </submittedName>
</protein>
<dbReference type="EMBL" id="CAFBOS010000277">
    <property type="protein sequence ID" value="CAB5024376.1"/>
    <property type="molecule type" value="Genomic_DNA"/>
</dbReference>
<dbReference type="Pfam" id="PF00106">
    <property type="entry name" value="adh_short"/>
    <property type="match status" value="1"/>
</dbReference>
<keyword evidence="2" id="KW-0560">Oxidoreductase</keyword>
<evidence type="ECO:0000256" key="2">
    <source>
        <dbReference type="ARBA" id="ARBA00023002"/>
    </source>
</evidence>
<evidence type="ECO:0000259" key="4">
    <source>
        <dbReference type="SMART" id="SM00822"/>
    </source>
</evidence>
<dbReference type="InterPro" id="IPR036291">
    <property type="entry name" value="NAD(P)-bd_dom_sf"/>
</dbReference>
<reference evidence="7" key="1">
    <citation type="submission" date="2020-05" db="EMBL/GenBank/DDBJ databases">
        <authorList>
            <person name="Chiriac C."/>
            <person name="Salcher M."/>
            <person name="Ghai R."/>
            <person name="Kavagutti S V."/>
        </authorList>
    </citation>
    <scope>NUCLEOTIDE SEQUENCE</scope>
</reference>
<name>A0A6J7J3H3_9ZZZZ</name>
<dbReference type="InterPro" id="IPR057326">
    <property type="entry name" value="KR_dom"/>
</dbReference>
<accession>A0A6J7J3H3</accession>
<dbReference type="InterPro" id="IPR002347">
    <property type="entry name" value="SDR_fam"/>
</dbReference>
<dbReference type="PANTHER" id="PTHR44196">
    <property type="entry name" value="DEHYDROGENASE/REDUCTASE SDR FAMILY MEMBER 7B"/>
    <property type="match status" value="1"/>
</dbReference>
<evidence type="ECO:0000256" key="3">
    <source>
        <dbReference type="SAM" id="MobiDB-lite"/>
    </source>
</evidence>
<gene>
    <name evidence="5" type="ORF">UFOPK2754_02243</name>
    <name evidence="6" type="ORF">UFOPK3139_00794</name>
    <name evidence="7" type="ORF">UFOPK3543_03064</name>
    <name evidence="8" type="ORF">UFOPK3967_02956</name>
</gene>
<dbReference type="FunFam" id="3.40.50.720:FF:000084">
    <property type="entry name" value="Short-chain dehydrogenase reductase"/>
    <property type="match status" value="1"/>
</dbReference>
<feature type="compositionally biased region" description="Basic and acidic residues" evidence="3">
    <location>
        <begin position="198"/>
        <end position="207"/>
    </location>
</feature>
<dbReference type="EMBL" id="CAFABA010000022">
    <property type="protein sequence ID" value="CAB4822472.1"/>
    <property type="molecule type" value="Genomic_DNA"/>
</dbReference>